<keyword evidence="3" id="KW-0804">Transcription</keyword>
<dbReference type="EMBL" id="RBWY01000002">
    <property type="protein sequence ID" value="RKS85785.1"/>
    <property type="molecule type" value="Genomic_DNA"/>
</dbReference>
<organism evidence="5 6">
    <name type="scientific">Orbus hercynius</name>
    <dbReference type="NCBI Taxonomy" id="593135"/>
    <lineage>
        <taxon>Bacteria</taxon>
        <taxon>Pseudomonadati</taxon>
        <taxon>Pseudomonadota</taxon>
        <taxon>Gammaproteobacteria</taxon>
        <taxon>Orbales</taxon>
        <taxon>Orbaceae</taxon>
        <taxon>Orbus</taxon>
    </lineage>
</organism>
<dbReference type="Gene3D" id="1.10.10.10">
    <property type="entry name" value="Winged helix-like DNA-binding domain superfamily/Winged helix DNA-binding domain"/>
    <property type="match status" value="1"/>
</dbReference>
<keyword evidence="2" id="KW-0238">DNA-binding</keyword>
<dbReference type="PROSITE" id="PS00894">
    <property type="entry name" value="HTH_DEOR_1"/>
    <property type="match status" value="1"/>
</dbReference>
<evidence type="ECO:0000313" key="6">
    <source>
        <dbReference type="Proteomes" id="UP000278542"/>
    </source>
</evidence>
<reference evidence="5 6" key="1">
    <citation type="submission" date="2018-10" db="EMBL/GenBank/DDBJ databases">
        <title>Genomic Encyclopedia of Type Strains, Phase IV (KMG-IV): sequencing the most valuable type-strain genomes for metagenomic binning, comparative biology and taxonomic classification.</title>
        <authorList>
            <person name="Goeker M."/>
        </authorList>
    </citation>
    <scope>NUCLEOTIDE SEQUENCE [LARGE SCALE GENOMIC DNA]</scope>
    <source>
        <strain evidence="5 6">DSM 22228</strain>
    </source>
</reference>
<dbReference type="Proteomes" id="UP000278542">
    <property type="component" value="Unassembled WGS sequence"/>
</dbReference>
<dbReference type="InterPro" id="IPR036390">
    <property type="entry name" value="WH_DNA-bd_sf"/>
</dbReference>
<dbReference type="PANTHER" id="PTHR30363">
    <property type="entry name" value="HTH-TYPE TRANSCRIPTIONAL REGULATOR SRLR-RELATED"/>
    <property type="match status" value="1"/>
</dbReference>
<dbReference type="SUPFAM" id="SSF46785">
    <property type="entry name" value="Winged helix' DNA-binding domain"/>
    <property type="match status" value="1"/>
</dbReference>
<dbReference type="Pfam" id="PF08220">
    <property type="entry name" value="HTH_DeoR"/>
    <property type="match status" value="1"/>
</dbReference>
<comment type="caution">
    <text evidence="5">The sequence shown here is derived from an EMBL/GenBank/DDBJ whole genome shotgun (WGS) entry which is preliminary data.</text>
</comment>
<evidence type="ECO:0000259" key="4">
    <source>
        <dbReference type="PROSITE" id="PS51000"/>
    </source>
</evidence>
<dbReference type="AlphaFoldDB" id="A0A495REJ7"/>
<feature type="domain" description="HTH deoR-type" evidence="4">
    <location>
        <begin position="3"/>
        <end position="58"/>
    </location>
</feature>
<dbReference type="PRINTS" id="PR00037">
    <property type="entry name" value="HTHLACR"/>
</dbReference>
<dbReference type="InterPro" id="IPR018356">
    <property type="entry name" value="Tscrpt_reg_HTH_DeoR_CS"/>
</dbReference>
<proteinExistence type="predicted"/>
<evidence type="ECO:0000313" key="5">
    <source>
        <dbReference type="EMBL" id="RKS85785.1"/>
    </source>
</evidence>
<accession>A0A495REJ7</accession>
<keyword evidence="6" id="KW-1185">Reference proteome</keyword>
<dbReference type="GO" id="GO:0003700">
    <property type="term" value="F:DNA-binding transcription factor activity"/>
    <property type="evidence" value="ECO:0007669"/>
    <property type="project" value="InterPro"/>
</dbReference>
<protein>
    <submittedName>
        <fullName evidence="5">DeoR-like protein with HTH domain</fullName>
    </submittedName>
</protein>
<evidence type="ECO:0000256" key="1">
    <source>
        <dbReference type="ARBA" id="ARBA00023015"/>
    </source>
</evidence>
<sequence>MFIIERQRVILAYLDKHEKGTVEYFANQFYVSKDTIRKDLSALTKQHLITRCHGGAMILRHQFTRTVTSTENISALLTQYKKQKILLPKLVKTNLASLLMITSLHQKLTHLSYISHKLSLPVMR</sequence>
<keyword evidence="1" id="KW-0805">Transcription regulation</keyword>
<evidence type="ECO:0000256" key="3">
    <source>
        <dbReference type="ARBA" id="ARBA00023163"/>
    </source>
</evidence>
<dbReference type="InterPro" id="IPR050313">
    <property type="entry name" value="Carb_Metab_HTH_regulators"/>
</dbReference>
<gene>
    <name evidence="5" type="ORF">DES39_1201</name>
</gene>
<dbReference type="PROSITE" id="PS51000">
    <property type="entry name" value="HTH_DEOR_2"/>
    <property type="match status" value="1"/>
</dbReference>
<dbReference type="SMART" id="SM00420">
    <property type="entry name" value="HTH_DEOR"/>
    <property type="match status" value="1"/>
</dbReference>
<dbReference type="InterPro" id="IPR036388">
    <property type="entry name" value="WH-like_DNA-bd_sf"/>
</dbReference>
<dbReference type="PANTHER" id="PTHR30363:SF44">
    <property type="entry name" value="AGA OPERON TRANSCRIPTIONAL REPRESSOR-RELATED"/>
    <property type="match status" value="1"/>
</dbReference>
<name>A0A495REJ7_9GAMM</name>
<evidence type="ECO:0000256" key="2">
    <source>
        <dbReference type="ARBA" id="ARBA00023125"/>
    </source>
</evidence>
<dbReference type="GO" id="GO:0003677">
    <property type="term" value="F:DNA binding"/>
    <property type="evidence" value="ECO:0007669"/>
    <property type="project" value="UniProtKB-KW"/>
</dbReference>
<dbReference type="InterPro" id="IPR001034">
    <property type="entry name" value="DeoR_HTH"/>
</dbReference>